<keyword evidence="2" id="KW-1185">Reference proteome</keyword>
<gene>
    <name evidence="1" type="ORF">ULMA_20600</name>
</gene>
<name>A0A5J4IZJ9_9FLAO</name>
<reference evidence="1 2" key="1">
    <citation type="submission" date="2019-08" db="EMBL/GenBank/DDBJ databases">
        <title>Draft genome sequence of Ulvibacter marinus type strain NBRC 109484.</title>
        <authorList>
            <person name="Kawano K."/>
            <person name="Ushijima N."/>
            <person name="Kihara M."/>
            <person name="Itoh H."/>
        </authorList>
    </citation>
    <scope>NUCLEOTIDE SEQUENCE [LARGE SCALE GENOMIC DNA]</scope>
    <source>
        <strain evidence="1 2">NBRC 109484</strain>
    </source>
</reference>
<evidence type="ECO:0000313" key="2">
    <source>
        <dbReference type="Proteomes" id="UP000326509"/>
    </source>
</evidence>
<proteinExistence type="predicted"/>
<evidence type="ECO:0000313" key="1">
    <source>
        <dbReference type="EMBL" id="GER59952.1"/>
    </source>
</evidence>
<dbReference type="EMBL" id="BKCG01000005">
    <property type="protein sequence ID" value="GER59952.1"/>
    <property type="molecule type" value="Genomic_DNA"/>
</dbReference>
<dbReference type="AlphaFoldDB" id="A0A5J4IZJ9"/>
<comment type="caution">
    <text evidence="1">The sequence shown here is derived from an EMBL/GenBank/DDBJ whole genome shotgun (WGS) entry which is preliminary data.</text>
</comment>
<dbReference type="Proteomes" id="UP000326509">
    <property type="component" value="Unassembled WGS sequence"/>
</dbReference>
<accession>A0A5J4IZJ9</accession>
<sequence length="154" mass="17734">MCSGQNSIEHRKAQTIEIVLDSITSIDIPVEISPYFVEPKVLLIYPSDTLNIEIEIAKDTIASMKVVDKILFPEKTVTLEFTQTVHEDFTTQMTLDMYNPFDKKLSYKAYMVTPYSEGWVETSIIPVFPKIHSVELWGDTIISLILEEWKLIKM</sequence>
<protein>
    <submittedName>
        <fullName evidence="1">Uncharacterized protein</fullName>
    </submittedName>
</protein>
<organism evidence="1 2">
    <name type="scientific">Patiriisocius marinus</name>
    <dbReference type="NCBI Taxonomy" id="1397112"/>
    <lineage>
        <taxon>Bacteria</taxon>
        <taxon>Pseudomonadati</taxon>
        <taxon>Bacteroidota</taxon>
        <taxon>Flavobacteriia</taxon>
        <taxon>Flavobacteriales</taxon>
        <taxon>Flavobacteriaceae</taxon>
        <taxon>Patiriisocius</taxon>
    </lineage>
</organism>